<comment type="caution">
    <text evidence="2">The sequence shown here is derived from an EMBL/GenBank/DDBJ whole genome shotgun (WGS) entry which is preliminary data.</text>
</comment>
<protein>
    <recommendedName>
        <fullName evidence="4">Transmembrane protein</fullName>
    </recommendedName>
</protein>
<evidence type="ECO:0008006" key="4">
    <source>
        <dbReference type="Google" id="ProtNLM"/>
    </source>
</evidence>
<keyword evidence="3" id="KW-1185">Reference proteome</keyword>
<accession>A0ABX5PZM4</accession>
<keyword evidence="1" id="KW-0472">Membrane</keyword>
<reference evidence="2 3" key="1">
    <citation type="submission" date="2018-06" db="EMBL/GenBank/DDBJ databases">
        <title>Genomic Encyclopedia of Archaeal and Bacterial Type Strains, Phase II (KMG-II): from individual species to whole genera.</title>
        <authorList>
            <person name="Goeker M."/>
        </authorList>
    </citation>
    <scope>NUCLEOTIDE SEQUENCE [LARGE SCALE GENOMIC DNA]</scope>
    <source>
        <strain evidence="2 3">DSM 17205</strain>
    </source>
</reference>
<evidence type="ECO:0000313" key="2">
    <source>
        <dbReference type="EMBL" id="PZX43234.1"/>
    </source>
</evidence>
<evidence type="ECO:0000313" key="3">
    <source>
        <dbReference type="Proteomes" id="UP000248584"/>
    </source>
</evidence>
<keyword evidence="1" id="KW-1133">Transmembrane helix</keyword>
<organism evidence="2 3">
    <name type="scientific">Nonlabens dokdonensis</name>
    <dbReference type="NCBI Taxonomy" id="328515"/>
    <lineage>
        <taxon>Bacteria</taxon>
        <taxon>Pseudomonadati</taxon>
        <taxon>Bacteroidota</taxon>
        <taxon>Flavobacteriia</taxon>
        <taxon>Flavobacteriales</taxon>
        <taxon>Flavobacteriaceae</taxon>
        <taxon>Nonlabens</taxon>
    </lineage>
</organism>
<feature type="transmembrane region" description="Helical" evidence="1">
    <location>
        <begin position="6"/>
        <end position="28"/>
    </location>
</feature>
<evidence type="ECO:0000256" key="1">
    <source>
        <dbReference type="SAM" id="Phobius"/>
    </source>
</evidence>
<proteinExistence type="predicted"/>
<dbReference type="Proteomes" id="UP000248584">
    <property type="component" value="Unassembled WGS sequence"/>
</dbReference>
<gene>
    <name evidence="2" type="ORF">LX97_00234</name>
</gene>
<sequence length="166" mass="19200">MEVFFKILIVVANLAFVFYLLYVIRGLIKNGKNVFEHRNKTASIIILILTLVHLGKKESEAANSFEIVYTKDNSAFFDTNLYEIENIVFDHVNLFVKSKEIDENSDLVEVVLSQSGLVMGTEFKLIKSEMQCLENNCFLRTNYLKTWNIYGIQLYSQLKTKKTPLN</sequence>
<name>A0ABX5PZM4_9FLAO</name>
<dbReference type="EMBL" id="QKZR01000001">
    <property type="protein sequence ID" value="PZX43234.1"/>
    <property type="molecule type" value="Genomic_DNA"/>
</dbReference>
<dbReference type="RefSeq" id="WP_015361038.1">
    <property type="nucleotide sequence ID" value="NZ_QKZR01000001.1"/>
</dbReference>
<keyword evidence="1" id="KW-0812">Transmembrane</keyword>